<name>A0A1M5RGH5_9RHOB</name>
<dbReference type="GO" id="GO:0046872">
    <property type="term" value="F:metal ion binding"/>
    <property type="evidence" value="ECO:0007669"/>
    <property type="project" value="UniProtKB-KW"/>
</dbReference>
<gene>
    <name evidence="10" type="ORF">SAMN05443551_1754</name>
</gene>
<comment type="catalytic activity">
    <reaction evidence="1">
        <text>2-phosphoglycolate + H2O = glycolate + phosphate</text>
        <dbReference type="Rhea" id="RHEA:14369"/>
        <dbReference type="ChEBI" id="CHEBI:15377"/>
        <dbReference type="ChEBI" id="CHEBI:29805"/>
        <dbReference type="ChEBI" id="CHEBI:43474"/>
        <dbReference type="ChEBI" id="CHEBI:58033"/>
        <dbReference type="EC" id="3.1.3.18"/>
    </reaction>
</comment>
<dbReference type="GO" id="GO:0005829">
    <property type="term" value="C:cytosol"/>
    <property type="evidence" value="ECO:0007669"/>
    <property type="project" value="TreeGrafter"/>
</dbReference>
<dbReference type="STRING" id="996342.SAMN05443551_1754"/>
<evidence type="ECO:0000256" key="3">
    <source>
        <dbReference type="ARBA" id="ARBA00004818"/>
    </source>
</evidence>
<dbReference type="GO" id="GO:0006281">
    <property type="term" value="P:DNA repair"/>
    <property type="evidence" value="ECO:0007669"/>
    <property type="project" value="TreeGrafter"/>
</dbReference>
<evidence type="ECO:0000256" key="5">
    <source>
        <dbReference type="ARBA" id="ARBA00013078"/>
    </source>
</evidence>
<dbReference type="PANTHER" id="PTHR43434:SF1">
    <property type="entry name" value="PHOSPHOGLYCOLATE PHOSPHATASE"/>
    <property type="match status" value="1"/>
</dbReference>
<keyword evidence="9" id="KW-0119">Carbohydrate metabolism</keyword>
<dbReference type="InterPro" id="IPR050155">
    <property type="entry name" value="HAD-like_hydrolase_sf"/>
</dbReference>
<dbReference type="EMBL" id="FQXC01000002">
    <property type="protein sequence ID" value="SHH25432.1"/>
    <property type="molecule type" value="Genomic_DNA"/>
</dbReference>
<dbReference type="Proteomes" id="UP000184221">
    <property type="component" value="Unassembled WGS sequence"/>
</dbReference>
<keyword evidence="6" id="KW-0479">Metal-binding</keyword>
<dbReference type="SFLD" id="SFLDG01129">
    <property type="entry name" value="C1.5:_HAD__Beta-PGM__Phosphata"/>
    <property type="match status" value="1"/>
</dbReference>
<dbReference type="AlphaFoldDB" id="A0A1M5RGH5"/>
<dbReference type="Gene3D" id="1.10.150.240">
    <property type="entry name" value="Putative phosphatase, domain 2"/>
    <property type="match status" value="1"/>
</dbReference>
<keyword evidence="7" id="KW-0378">Hydrolase</keyword>
<accession>A0A1M5RGH5</accession>
<keyword evidence="8" id="KW-0460">Magnesium</keyword>
<protein>
    <recommendedName>
        <fullName evidence="5">phosphoglycolate phosphatase</fullName>
        <ecNumber evidence="5">3.1.3.18</ecNumber>
    </recommendedName>
</protein>
<dbReference type="PANTHER" id="PTHR43434">
    <property type="entry name" value="PHOSPHOGLYCOLATE PHOSPHATASE"/>
    <property type="match status" value="1"/>
</dbReference>
<dbReference type="InterPro" id="IPR023214">
    <property type="entry name" value="HAD_sf"/>
</dbReference>
<dbReference type="SUPFAM" id="SSF56784">
    <property type="entry name" value="HAD-like"/>
    <property type="match status" value="1"/>
</dbReference>
<dbReference type="InterPro" id="IPR037512">
    <property type="entry name" value="PGPase_prok"/>
</dbReference>
<dbReference type="EC" id="3.1.3.18" evidence="5"/>
<comment type="similarity">
    <text evidence="4">Belongs to the HAD-like hydrolase superfamily. CbbY/CbbZ/Gph/YieH family.</text>
</comment>
<dbReference type="RefSeq" id="WP_072777099.1">
    <property type="nucleotide sequence ID" value="NZ_FQXC01000002.1"/>
</dbReference>
<dbReference type="GO" id="GO:0008967">
    <property type="term" value="F:phosphoglycolate phosphatase activity"/>
    <property type="evidence" value="ECO:0007669"/>
    <property type="project" value="UniProtKB-EC"/>
</dbReference>
<evidence type="ECO:0000313" key="10">
    <source>
        <dbReference type="EMBL" id="SHH25432.1"/>
    </source>
</evidence>
<evidence type="ECO:0000256" key="7">
    <source>
        <dbReference type="ARBA" id="ARBA00022801"/>
    </source>
</evidence>
<evidence type="ECO:0000256" key="9">
    <source>
        <dbReference type="ARBA" id="ARBA00023277"/>
    </source>
</evidence>
<reference evidence="10 11" key="1">
    <citation type="submission" date="2016-11" db="EMBL/GenBank/DDBJ databases">
        <authorList>
            <person name="Jaros S."/>
            <person name="Januszkiewicz K."/>
            <person name="Wedrychowicz H."/>
        </authorList>
    </citation>
    <scope>NUCLEOTIDE SEQUENCE [LARGE SCALE GENOMIC DNA]</scope>
    <source>
        <strain evidence="10 11">DSM 29431</strain>
    </source>
</reference>
<sequence length="220" mass="23928">MTRAVVFDLDGTLIDSLPDMTVSANTLLAEHGLPPLDRSQVAGFVGFGVRVFMNRLIAATALKASEYDTLLQRFMALYVQATDHTEVFPHVREALDALRDQGCVLGLCTNKPTAPMKAVLAALDLAEYFEVAVAGDTLSVPKPDPAPLKLAFEKLGATEAVYVGDSPVDAETAQRARVPFLLFSEGIRTVSLDEIPHDKLFHDFRTLPESVNALFASYPH</sequence>
<dbReference type="NCBIfam" id="TIGR01449">
    <property type="entry name" value="PGP_bact"/>
    <property type="match status" value="1"/>
</dbReference>
<comment type="pathway">
    <text evidence="3">Organic acid metabolism; glycolate biosynthesis; glycolate from 2-phosphoglycolate: step 1/1.</text>
</comment>
<keyword evidence="11" id="KW-1185">Reference proteome</keyword>
<organism evidence="10 11">
    <name type="scientific">Marivita hallyeonensis</name>
    <dbReference type="NCBI Taxonomy" id="996342"/>
    <lineage>
        <taxon>Bacteria</taxon>
        <taxon>Pseudomonadati</taxon>
        <taxon>Pseudomonadota</taxon>
        <taxon>Alphaproteobacteria</taxon>
        <taxon>Rhodobacterales</taxon>
        <taxon>Roseobacteraceae</taxon>
        <taxon>Marivita</taxon>
    </lineage>
</organism>
<dbReference type="InterPro" id="IPR036412">
    <property type="entry name" value="HAD-like_sf"/>
</dbReference>
<dbReference type="NCBIfam" id="TIGR01549">
    <property type="entry name" value="HAD-SF-IA-v1"/>
    <property type="match status" value="1"/>
</dbReference>
<dbReference type="OrthoDB" id="9793014at2"/>
<dbReference type="GO" id="GO:0005975">
    <property type="term" value="P:carbohydrate metabolic process"/>
    <property type="evidence" value="ECO:0007669"/>
    <property type="project" value="InterPro"/>
</dbReference>
<evidence type="ECO:0000256" key="8">
    <source>
        <dbReference type="ARBA" id="ARBA00022842"/>
    </source>
</evidence>
<dbReference type="InterPro" id="IPR023198">
    <property type="entry name" value="PGP-like_dom2"/>
</dbReference>
<dbReference type="Pfam" id="PF13419">
    <property type="entry name" value="HAD_2"/>
    <property type="match status" value="1"/>
</dbReference>
<evidence type="ECO:0000256" key="1">
    <source>
        <dbReference type="ARBA" id="ARBA00000830"/>
    </source>
</evidence>
<evidence type="ECO:0000256" key="2">
    <source>
        <dbReference type="ARBA" id="ARBA00001946"/>
    </source>
</evidence>
<dbReference type="SFLD" id="SFLDS00003">
    <property type="entry name" value="Haloacid_Dehalogenase"/>
    <property type="match status" value="1"/>
</dbReference>
<evidence type="ECO:0000313" key="11">
    <source>
        <dbReference type="Proteomes" id="UP000184221"/>
    </source>
</evidence>
<proteinExistence type="inferred from homology"/>
<dbReference type="InterPro" id="IPR006439">
    <property type="entry name" value="HAD-SF_hydro_IA"/>
</dbReference>
<dbReference type="SFLD" id="SFLDG01135">
    <property type="entry name" value="C1.5.6:_HAD__Beta-PGM__Phospha"/>
    <property type="match status" value="1"/>
</dbReference>
<dbReference type="InterPro" id="IPR041492">
    <property type="entry name" value="HAD_2"/>
</dbReference>
<evidence type="ECO:0000256" key="4">
    <source>
        <dbReference type="ARBA" id="ARBA00006171"/>
    </source>
</evidence>
<evidence type="ECO:0000256" key="6">
    <source>
        <dbReference type="ARBA" id="ARBA00022723"/>
    </source>
</evidence>
<comment type="cofactor">
    <cofactor evidence="2">
        <name>Mg(2+)</name>
        <dbReference type="ChEBI" id="CHEBI:18420"/>
    </cofactor>
</comment>
<dbReference type="Gene3D" id="3.40.50.1000">
    <property type="entry name" value="HAD superfamily/HAD-like"/>
    <property type="match status" value="1"/>
</dbReference>